<dbReference type="SMART" id="SM00020">
    <property type="entry name" value="Tryp_SPc"/>
    <property type="match status" value="1"/>
</dbReference>
<dbReference type="InterPro" id="IPR001314">
    <property type="entry name" value="Peptidase_S1A"/>
</dbReference>
<keyword evidence="7" id="KW-0325">Glycoprotein</keyword>
<evidence type="ECO:0000256" key="5">
    <source>
        <dbReference type="ARBA" id="ARBA00022859"/>
    </source>
</evidence>
<reference evidence="9 10" key="1">
    <citation type="journal article" date="2017" name="G3 (Bethesda)">
        <title>The Physical Genome Mapping of Anopheles albimanus Corrected Scaffold Misassemblies and Identified Interarm Rearrangements in Genus Anopheles.</title>
        <authorList>
            <person name="Artemov G.N."/>
            <person name="Peery A.N."/>
            <person name="Jiang X."/>
            <person name="Tu Z."/>
            <person name="Stegniy V.N."/>
            <person name="Sharakhova M.V."/>
            <person name="Sharakhov I.V."/>
        </authorList>
    </citation>
    <scope>NUCLEOTIDE SEQUENCE [LARGE SCALE GENOMIC DNA]</scope>
    <source>
        <strain evidence="9 10">ALBI9_A</strain>
    </source>
</reference>
<evidence type="ECO:0000313" key="9">
    <source>
        <dbReference type="EnsemblMetazoa" id="AALB010511-PA"/>
    </source>
</evidence>
<name>A0A182FVC6_ANOAL</name>
<sequence length="525" mass="57937">MSFSRLVCIMRQGSCRSLVLLGALLAFAQVVLALRHDADLMFETCTTLDGISGHCRPRSECHDATLIESLTIECSKADHKCCPSKPKRRRNVLSRLDVLPECRSGYGYCVAKAECSVRALRLREDRCPSPFHVCCAKTSVVVPAHFTTDNPSTTTGAEVVSVASASTISILLDTLDSPTTIETDTATYRQPDTELVETDFSTIPNDAEWLTDRSVPEEDAIPSTVHPDAASLRDNFTFKGCGYRAKDGVVEQLVRNQLDRAEYGEIPWMVAIFKGSNSSSSSSSPSSTFRHCCNGALISERAVLTTAHCVSRCGNEVNQMWVRLGEWDLSSSIEPLQPDNFRVRKAHKHKDFSVHSLINNIAVLELIGEVLYGPTIQPVCLPEAHYTFSSSQETLLFTGWQAASGSVPQPSTGRNLLNLILLNHHDRSACEKEIRNIQRIPAFVLHKSFACAYVQHEGWPCGGEAGAPVVAEVPESENRYYIHGLVSRAYNCQQNRYPTTMLTSVAFFRSWIKRTLATIQNASGS</sequence>
<proteinExistence type="inferred from homology"/>
<dbReference type="InterPro" id="IPR043504">
    <property type="entry name" value="Peptidase_S1_PA_chymotrypsin"/>
</dbReference>
<dbReference type="GO" id="GO:0045087">
    <property type="term" value="P:innate immune response"/>
    <property type="evidence" value="ECO:0007669"/>
    <property type="project" value="UniProtKB-KW"/>
</dbReference>
<dbReference type="EnsemblMetazoa" id="AALB010511-RA">
    <property type="protein sequence ID" value="AALB010511-PA"/>
    <property type="gene ID" value="AALB010511"/>
</dbReference>
<dbReference type="InterPro" id="IPR001254">
    <property type="entry name" value="Trypsin_dom"/>
</dbReference>
<evidence type="ECO:0000256" key="4">
    <source>
        <dbReference type="ARBA" id="ARBA00022729"/>
    </source>
</evidence>
<comment type="similarity">
    <text evidence="8">Belongs to the peptidase S1 family. CLIP subfamily.</text>
</comment>
<evidence type="ECO:0000256" key="6">
    <source>
        <dbReference type="ARBA" id="ARBA00023157"/>
    </source>
</evidence>
<accession>A0A182FVC6</accession>
<dbReference type="AlphaFoldDB" id="A0A182FVC6"/>
<dbReference type="SUPFAM" id="SSF50494">
    <property type="entry name" value="Trypsin-like serine proteases"/>
    <property type="match status" value="1"/>
</dbReference>
<evidence type="ECO:0000256" key="3">
    <source>
        <dbReference type="ARBA" id="ARBA00022588"/>
    </source>
</evidence>
<evidence type="ECO:0000256" key="7">
    <source>
        <dbReference type="ARBA" id="ARBA00023180"/>
    </source>
</evidence>
<dbReference type="Gene3D" id="2.40.10.10">
    <property type="entry name" value="Trypsin-like serine proteases"/>
    <property type="match status" value="2"/>
</dbReference>
<evidence type="ECO:0000313" key="10">
    <source>
        <dbReference type="Proteomes" id="UP000069272"/>
    </source>
</evidence>
<evidence type="ECO:0000256" key="1">
    <source>
        <dbReference type="ARBA" id="ARBA00004613"/>
    </source>
</evidence>
<evidence type="ECO:0000256" key="8">
    <source>
        <dbReference type="ARBA" id="ARBA00024195"/>
    </source>
</evidence>
<dbReference type="GO" id="GO:0006508">
    <property type="term" value="P:proteolysis"/>
    <property type="evidence" value="ECO:0007669"/>
    <property type="project" value="InterPro"/>
</dbReference>
<evidence type="ECO:0000256" key="2">
    <source>
        <dbReference type="ARBA" id="ARBA00022525"/>
    </source>
</evidence>
<keyword evidence="6" id="KW-1015">Disulfide bond</keyword>
<keyword evidence="5" id="KW-0391">Immunity</keyword>
<organism evidence="9 10">
    <name type="scientific">Anopheles albimanus</name>
    <name type="common">New world malaria mosquito</name>
    <dbReference type="NCBI Taxonomy" id="7167"/>
    <lineage>
        <taxon>Eukaryota</taxon>
        <taxon>Metazoa</taxon>
        <taxon>Ecdysozoa</taxon>
        <taxon>Arthropoda</taxon>
        <taxon>Hexapoda</taxon>
        <taxon>Insecta</taxon>
        <taxon>Pterygota</taxon>
        <taxon>Neoptera</taxon>
        <taxon>Endopterygota</taxon>
        <taxon>Diptera</taxon>
        <taxon>Nematocera</taxon>
        <taxon>Culicoidea</taxon>
        <taxon>Culicidae</taxon>
        <taxon>Anophelinae</taxon>
        <taxon>Anopheles</taxon>
    </lineage>
</organism>
<dbReference type="PANTHER" id="PTHR24256">
    <property type="entry name" value="TRYPTASE-RELATED"/>
    <property type="match status" value="1"/>
</dbReference>
<dbReference type="VEuPathDB" id="VectorBase:AALB010511"/>
<dbReference type="GO" id="GO:0004252">
    <property type="term" value="F:serine-type endopeptidase activity"/>
    <property type="evidence" value="ECO:0007669"/>
    <property type="project" value="InterPro"/>
</dbReference>
<comment type="subcellular location">
    <subcellularLocation>
        <location evidence="1">Secreted</location>
    </subcellularLocation>
</comment>
<dbReference type="GO" id="GO:0005576">
    <property type="term" value="C:extracellular region"/>
    <property type="evidence" value="ECO:0007669"/>
    <property type="project" value="UniProtKB-SubCell"/>
</dbReference>
<dbReference type="Pfam" id="PF00089">
    <property type="entry name" value="Trypsin"/>
    <property type="match status" value="1"/>
</dbReference>
<dbReference type="CDD" id="cd00190">
    <property type="entry name" value="Tryp_SPc"/>
    <property type="match status" value="1"/>
</dbReference>
<dbReference type="InterPro" id="IPR051487">
    <property type="entry name" value="Ser/Thr_Proteases_Immune/Dev"/>
</dbReference>
<dbReference type="PROSITE" id="PS50240">
    <property type="entry name" value="TRYPSIN_DOM"/>
    <property type="match status" value="1"/>
</dbReference>
<keyword evidence="2" id="KW-0964">Secreted</keyword>
<protein>
    <submittedName>
        <fullName evidence="9">Uncharacterized protein</fullName>
    </submittedName>
</protein>
<dbReference type="VEuPathDB" id="VectorBase:AALB20_037398"/>
<dbReference type="InterPro" id="IPR009003">
    <property type="entry name" value="Peptidase_S1_PA"/>
</dbReference>
<reference evidence="9" key="2">
    <citation type="submission" date="2022-08" db="UniProtKB">
        <authorList>
            <consortium name="EnsemblMetazoa"/>
        </authorList>
    </citation>
    <scope>IDENTIFICATION</scope>
    <source>
        <strain evidence="9">STECLA/ALBI9_A</strain>
    </source>
</reference>
<dbReference type="STRING" id="7167.A0A182FVC6"/>
<keyword evidence="3" id="KW-0399">Innate immunity</keyword>
<dbReference type="FunFam" id="2.40.10.10:FF:000068">
    <property type="entry name" value="transmembrane protease serine 2"/>
    <property type="match status" value="1"/>
</dbReference>
<dbReference type="PRINTS" id="PR00722">
    <property type="entry name" value="CHYMOTRYPSIN"/>
</dbReference>
<keyword evidence="10" id="KW-1185">Reference proteome</keyword>
<dbReference type="Proteomes" id="UP000069272">
    <property type="component" value="Chromosome 3R"/>
</dbReference>
<keyword evidence="4" id="KW-0732">Signal</keyword>